<gene>
    <name evidence="3" type="ORF">GW779_05530</name>
    <name evidence="2" type="ORF">GW910_05005</name>
</gene>
<dbReference type="Pfam" id="PF00583">
    <property type="entry name" value="Acetyltransf_1"/>
    <property type="match status" value="1"/>
</dbReference>
<evidence type="ECO:0000313" key="2">
    <source>
        <dbReference type="EMBL" id="NCN65401.1"/>
    </source>
</evidence>
<evidence type="ECO:0000313" key="4">
    <source>
        <dbReference type="Proteomes" id="UP000768163"/>
    </source>
</evidence>
<reference evidence="2" key="1">
    <citation type="submission" date="2019-11" db="EMBL/GenBank/DDBJ databases">
        <title>Lipid analysis of CO2-rich subsurface aquifers suggests an autotrophy-based deep biosphere with lysolipids enriched in CPR bacteria.</title>
        <authorList>
            <person name="Probst A.J."/>
            <person name="Elling F.J."/>
            <person name="Castelle C.J."/>
            <person name="Zhu Q."/>
            <person name="Elvert M."/>
            <person name="Birarda G."/>
            <person name="Holman H.-Y."/>
            <person name="Lane K.R."/>
            <person name="Ladd B."/>
            <person name="Ryan M.C."/>
            <person name="Woyke T."/>
            <person name="Hinrichs K.-U."/>
            <person name="Banfield J.F."/>
        </authorList>
    </citation>
    <scope>NUCLEOTIDE SEQUENCE</scope>
    <source>
        <strain evidence="2">CG_2015-01_33_1645</strain>
        <strain evidence="3">CG_2015-04_33_537</strain>
    </source>
</reference>
<dbReference type="InterPro" id="IPR016181">
    <property type="entry name" value="Acyl_CoA_acyltransferase"/>
</dbReference>
<dbReference type="InterPro" id="IPR000182">
    <property type="entry name" value="GNAT_dom"/>
</dbReference>
<dbReference type="SUPFAM" id="SSF55729">
    <property type="entry name" value="Acyl-CoA N-acyltransferases (Nat)"/>
    <property type="match status" value="1"/>
</dbReference>
<feature type="domain" description="N-acetyltransferase" evidence="1">
    <location>
        <begin position="1"/>
        <end position="144"/>
    </location>
</feature>
<dbReference type="EMBL" id="JAACQH010000114">
    <property type="protein sequence ID" value="NCS91845.1"/>
    <property type="molecule type" value="Genomic_DNA"/>
</dbReference>
<dbReference type="Proteomes" id="UP000738826">
    <property type="component" value="Unassembled WGS sequence"/>
</dbReference>
<dbReference type="Gene3D" id="3.40.630.30">
    <property type="match status" value="1"/>
</dbReference>
<dbReference type="GO" id="GO:0016747">
    <property type="term" value="F:acyltransferase activity, transferring groups other than amino-acyl groups"/>
    <property type="evidence" value="ECO:0007669"/>
    <property type="project" value="InterPro"/>
</dbReference>
<comment type="caution">
    <text evidence="2">The sequence shown here is derived from an EMBL/GenBank/DDBJ whole genome shotgun (WGS) entry which is preliminary data.</text>
</comment>
<evidence type="ECO:0000259" key="1">
    <source>
        <dbReference type="PROSITE" id="PS51186"/>
    </source>
</evidence>
<dbReference type="AlphaFoldDB" id="A0A8J8CF22"/>
<organism evidence="2 4">
    <name type="scientific">Candidatus Altarchaeum hamiconexum</name>
    <dbReference type="NCBI Taxonomy" id="1803513"/>
    <lineage>
        <taxon>Archaea</taxon>
        <taxon>Candidatus Altarchaeota</taxon>
        <taxon>Candidatus Altiarchaeia</taxon>
        <taxon>Candidatus Altarchaeales</taxon>
        <taxon>Candidatus Altarchaeaceae</taxon>
        <taxon>Candidatus Altarchaeum</taxon>
    </lineage>
</organism>
<proteinExistence type="predicted"/>
<name>A0A8J8CF22_9ARCH</name>
<sequence>MIKEVGPDDLKAIKTITEIYNSYLQNFEFPIDEKFLANSLQDENFKIFVDDTYGIIKGFCGIYFYPDSSAEIGPIAVGREFLNRHTGTALLQYILNFAKENKFKKCIARVSDKNLTAIKFFTDNGFIPETTAGYVAYFIKFLYPVFTN</sequence>
<protein>
    <submittedName>
        <fullName evidence="2">GNAT family N-acetyltransferase</fullName>
    </submittedName>
</protein>
<accession>A0A8J8CF22</accession>
<dbReference type="PROSITE" id="PS51186">
    <property type="entry name" value="GNAT"/>
    <property type="match status" value="1"/>
</dbReference>
<dbReference type="Proteomes" id="UP000768163">
    <property type="component" value="Unassembled WGS sequence"/>
</dbReference>
<dbReference type="CDD" id="cd04301">
    <property type="entry name" value="NAT_SF"/>
    <property type="match status" value="1"/>
</dbReference>
<evidence type="ECO:0000313" key="3">
    <source>
        <dbReference type="EMBL" id="NCS91845.1"/>
    </source>
</evidence>
<dbReference type="EMBL" id="JAACVF010000136">
    <property type="protein sequence ID" value="NCN65401.1"/>
    <property type="molecule type" value="Genomic_DNA"/>
</dbReference>